<evidence type="ECO:0000313" key="7">
    <source>
        <dbReference type="EMBL" id="VDP30187.1"/>
    </source>
</evidence>
<dbReference type="PANTHER" id="PTHR25462:SF285">
    <property type="entry name" value="RING-TYPE DOMAIN-CONTAINING PROTEIN"/>
    <property type="match status" value="1"/>
</dbReference>
<dbReference type="PROSITE" id="PS50089">
    <property type="entry name" value="ZF_RING_2"/>
    <property type="match status" value="1"/>
</dbReference>
<sequence>MLAPTTLTEIVSIDIEDFSESFLTCSTCLCPFDDEHRKPKLLNCSHTVCSTCLEAIADLPQSLDTGSFRCPICRETIPVPRGGISALPPSFLVNQLIDHMNHRRRDLVPKCTSHQTEELLFCEMCDSVFCPACTVAEDCQNHTVRMSEIMLYKANQCIKTLNRAADNVNREIEALRDNILTATEQLNSSFAQLASLVNERRNELLQVLRTTEDNKRKILMVTLNDDGNFT</sequence>
<dbReference type="InterPro" id="IPR047153">
    <property type="entry name" value="TRIM45/56/19-like"/>
</dbReference>
<reference evidence="9" key="1">
    <citation type="submission" date="2016-06" db="UniProtKB">
        <authorList>
            <consortium name="WormBaseParasite"/>
        </authorList>
    </citation>
    <scope>IDENTIFICATION</scope>
</reference>
<dbReference type="InterPro" id="IPR017907">
    <property type="entry name" value="Znf_RING_CS"/>
</dbReference>
<evidence type="ECO:0000256" key="3">
    <source>
        <dbReference type="ARBA" id="ARBA00022833"/>
    </source>
</evidence>
<dbReference type="SMART" id="SM00184">
    <property type="entry name" value="RING"/>
    <property type="match status" value="1"/>
</dbReference>
<evidence type="ECO:0000256" key="1">
    <source>
        <dbReference type="ARBA" id="ARBA00022723"/>
    </source>
</evidence>
<evidence type="ECO:0000313" key="9">
    <source>
        <dbReference type="WBParaSite" id="SBAD_0001060801-mRNA-1"/>
    </source>
</evidence>
<evidence type="ECO:0000259" key="6">
    <source>
        <dbReference type="PROSITE" id="PS50089"/>
    </source>
</evidence>
<dbReference type="InterPro" id="IPR013083">
    <property type="entry name" value="Znf_RING/FYVE/PHD"/>
</dbReference>
<dbReference type="SUPFAM" id="SSF57850">
    <property type="entry name" value="RING/U-box"/>
    <property type="match status" value="1"/>
</dbReference>
<dbReference type="WBParaSite" id="SBAD_0001060801-mRNA-1">
    <property type="protein sequence ID" value="SBAD_0001060801-mRNA-1"/>
    <property type="gene ID" value="SBAD_0001060801"/>
</dbReference>
<dbReference type="CDD" id="cd19756">
    <property type="entry name" value="Bbox2"/>
    <property type="match status" value="1"/>
</dbReference>
<organism evidence="9">
    <name type="scientific">Soboliphyme baturini</name>
    <dbReference type="NCBI Taxonomy" id="241478"/>
    <lineage>
        <taxon>Eukaryota</taxon>
        <taxon>Metazoa</taxon>
        <taxon>Ecdysozoa</taxon>
        <taxon>Nematoda</taxon>
        <taxon>Enoplea</taxon>
        <taxon>Dorylaimia</taxon>
        <taxon>Dioctophymatida</taxon>
        <taxon>Dioctophymatoidea</taxon>
        <taxon>Soboliphymatidae</taxon>
        <taxon>Soboliphyme</taxon>
    </lineage>
</organism>
<dbReference type="GO" id="GO:0005654">
    <property type="term" value="C:nucleoplasm"/>
    <property type="evidence" value="ECO:0007669"/>
    <property type="project" value="TreeGrafter"/>
</dbReference>
<dbReference type="GO" id="GO:0061630">
    <property type="term" value="F:ubiquitin protein ligase activity"/>
    <property type="evidence" value="ECO:0007669"/>
    <property type="project" value="TreeGrafter"/>
</dbReference>
<protein>
    <submittedName>
        <fullName evidence="9">RING-type domain-containing protein</fullName>
    </submittedName>
</protein>
<keyword evidence="3" id="KW-0862">Zinc</keyword>
<evidence type="ECO:0000256" key="4">
    <source>
        <dbReference type="PROSITE-ProRule" id="PRU00175"/>
    </source>
</evidence>
<keyword evidence="1" id="KW-0479">Metal-binding</keyword>
<keyword evidence="8" id="KW-1185">Reference proteome</keyword>
<dbReference type="CDD" id="cd16579">
    <property type="entry name" value="RING-HC_PML_C-V"/>
    <property type="match status" value="1"/>
</dbReference>
<dbReference type="AlphaFoldDB" id="A0A183J2Z6"/>
<dbReference type="Proteomes" id="UP000270296">
    <property type="component" value="Unassembled WGS sequence"/>
</dbReference>
<dbReference type="PROSITE" id="PS00518">
    <property type="entry name" value="ZF_RING_1"/>
    <property type="match status" value="1"/>
</dbReference>
<dbReference type="Pfam" id="PF14634">
    <property type="entry name" value="zf-RING_5"/>
    <property type="match status" value="1"/>
</dbReference>
<name>A0A183J2Z6_9BILA</name>
<feature type="coiled-coil region" evidence="5">
    <location>
        <begin position="158"/>
        <end position="185"/>
    </location>
</feature>
<gene>
    <name evidence="7" type="ORF">SBAD_LOCUS10244</name>
</gene>
<dbReference type="SUPFAM" id="SSF57845">
    <property type="entry name" value="B-box zinc-binding domain"/>
    <property type="match status" value="1"/>
</dbReference>
<evidence type="ECO:0000256" key="5">
    <source>
        <dbReference type="SAM" id="Coils"/>
    </source>
</evidence>
<keyword evidence="2 4" id="KW-0863">Zinc-finger</keyword>
<dbReference type="OrthoDB" id="252722at2759"/>
<dbReference type="InterPro" id="IPR001841">
    <property type="entry name" value="Znf_RING"/>
</dbReference>
<accession>A0A183J2Z6</accession>
<evidence type="ECO:0000313" key="8">
    <source>
        <dbReference type="Proteomes" id="UP000270296"/>
    </source>
</evidence>
<dbReference type="Gene3D" id="3.30.40.10">
    <property type="entry name" value="Zinc/RING finger domain, C3HC4 (zinc finger)"/>
    <property type="match status" value="1"/>
</dbReference>
<reference evidence="7 8" key="2">
    <citation type="submission" date="2018-11" db="EMBL/GenBank/DDBJ databases">
        <authorList>
            <consortium name="Pathogen Informatics"/>
        </authorList>
    </citation>
    <scope>NUCLEOTIDE SEQUENCE [LARGE SCALE GENOMIC DNA]</scope>
</reference>
<dbReference type="EMBL" id="UZAM01013812">
    <property type="protein sequence ID" value="VDP30187.1"/>
    <property type="molecule type" value="Genomic_DNA"/>
</dbReference>
<evidence type="ECO:0000256" key="2">
    <source>
        <dbReference type="ARBA" id="ARBA00022771"/>
    </source>
</evidence>
<dbReference type="PANTHER" id="PTHR25462">
    <property type="entry name" value="BONUS, ISOFORM C-RELATED"/>
    <property type="match status" value="1"/>
</dbReference>
<feature type="domain" description="RING-type" evidence="6">
    <location>
        <begin position="25"/>
        <end position="74"/>
    </location>
</feature>
<dbReference type="GO" id="GO:0008270">
    <property type="term" value="F:zinc ion binding"/>
    <property type="evidence" value="ECO:0007669"/>
    <property type="project" value="UniProtKB-KW"/>
</dbReference>
<keyword evidence="5" id="KW-0175">Coiled coil</keyword>
<proteinExistence type="predicted"/>